<dbReference type="PROSITE" id="PS51257">
    <property type="entry name" value="PROKAR_LIPOPROTEIN"/>
    <property type="match status" value="1"/>
</dbReference>
<feature type="domain" description="EamA" evidence="4">
    <location>
        <begin position="153"/>
        <end position="284"/>
    </location>
</feature>
<keyword evidence="3" id="KW-1133">Transmembrane helix</keyword>
<reference evidence="5 6" key="1">
    <citation type="submission" date="2011-04" db="EMBL/GenBank/DDBJ databases">
        <authorList>
            <person name="Muzny D."/>
            <person name="Qin X."/>
            <person name="Deng J."/>
            <person name="Jiang H."/>
            <person name="Liu Y."/>
            <person name="Qu J."/>
            <person name="Song X.-Z."/>
            <person name="Zhang L."/>
            <person name="Thornton R."/>
            <person name="Coyle M."/>
            <person name="Francisco L."/>
            <person name="Jackson L."/>
            <person name="Javaid M."/>
            <person name="Korchina V."/>
            <person name="Kovar C."/>
            <person name="Mata R."/>
            <person name="Mathew T."/>
            <person name="Ngo R."/>
            <person name="Nguyen L."/>
            <person name="Nguyen N."/>
            <person name="Okwuonu G."/>
            <person name="Ongeri F."/>
            <person name="Pham C."/>
            <person name="Simmons D."/>
            <person name="Wilczek-Boney K."/>
            <person name="Hale W."/>
            <person name="Jakkamsetti A."/>
            <person name="Pham P."/>
            <person name="Ruth R."/>
            <person name="San Lucas F."/>
            <person name="Warren J."/>
            <person name="Zhang J."/>
            <person name="Zhao Z."/>
            <person name="Zhou C."/>
            <person name="Zhu D."/>
            <person name="Lee S."/>
            <person name="Bess C."/>
            <person name="Blankenburg K."/>
            <person name="Forbes L."/>
            <person name="Fu Q."/>
            <person name="Gubbala S."/>
            <person name="Hirani K."/>
            <person name="Jayaseelan J.C."/>
            <person name="Lara F."/>
            <person name="Munidasa M."/>
            <person name="Palculict T."/>
            <person name="Patil S."/>
            <person name="Pu L.-L."/>
            <person name="Saada N."/>
            <person name="Tang L."/>
            <person name="Weissenberger G."/>
            <person name="Zhu Y."/>
            <person name="Hemphill L."/>
            <person name="Shang Y."/>
            <person name="Youmans B."/>
            <person name="Ayvaz T."/>
            <person name="Ross M."/>
            <person name="Santibanez J."/>
            <person name="Aqrawi P."/>
            <person name="Gross S."/>
            <person name="Joshi V."/>
            <person name="Fowler G."/>
            <person name="Nazareth L."/>
            <person name="Reid J."/>
            <person name="Worley K."/>
            <person name="Petrosino J."/>
            <person name="Highlander S."/>
            <person name="Gibbs R."/>
        </authorList>
    </citation>
    <scope>NUCLEOTIDE SEQUENCE [LARGE SCALE GENOMIC DNA]</scope>
    <source>
        <strain evidence="5 6">2681</strain>
    </source>
</reference>
<feature type="transmembrane region" description="Helical" evidence="3">
    <location>
        <begin position="184"/>
        <end position="201"/>
    </location>
</feature>
<dbReference type="EMBL" id="AFPZ01000047">
    <property type="protein sequence ID" value="EGQ26252.1"/>
    <property type="molecule type" value="Genomic_DNA"/>
</dbReference>
<feature type="transmembrane region" description="Helical" evidence="3">
    <location>
        <begin position="154"/>
        <end position="172"/>
    </location>
</feature>
<name>F9DSB5_9BACL</name>
<comment type="subcellular location">
    <subcellularLocation>
        <location evidence="1">Endomembrane system</location>
        <topology evidence="1">Multi-pass membrane protein</topology>
    </subcellularLocation>
</comment>
<dbReference type="Proteomes" id="UP000005316">
    <property type="component" value="Unassembled WGS sequence"/>
</dbReference>
<keyword evidence="3" id="KW-0472">Membrane</keyword>
<dbReference type="GO" id="GO:0016020">
    <property type="term" value="C:membrane"/>
    <property type="evidence" value="ECO:0007669"/>
    <property type="project" value="InterPro"/>
</dbReference>
<dbReference type="PANTHER" id="PTHR22911">
    <property type="entry name" value="ACYL-MALONYL CONDENSING ENZYME-RELATED"/>
    <property type="match status" value="1"/>
</dbReference>
<evidence type="ECO:0000259" key="4">
    <source>
        <dbReference type="Pfam" id="PF00892"/>
    </source>
</evidence>
<keyword evidence="3" id="KW-0812">Transmembrane</keyword>
<evidence type="ECO:0000256" key="1">
    <source>
        <dbReference type="ARBA" id="ARBA00004127"/>
    </source>
</evidence>
<feature type="transmembrane region" description="Helical" evidence="3">
    <location>
        <begin position="7"/>
        <end position="30"/>
    </location>
</feature>
<protein>
    <submittedName>
        <fullName evidence="5">Drug/metabolite exporter family transporter</fullName>
    </submittedName>
</protein>
<evidence type="ECO:0000313" key="5">
    <source>
        <dbReference type="EMBL" id="EGQ26252.1"/>
    </source>
</evidence>
<dbReference type="HOGENOM" id="CLU_033863_6_0_9"/>
<feature type="transmembrane region" description="Helical" evidence="3">
    <location>
        <begin position="246"/>
        <end position="263"/>
    </location>
</feature>
<feature type="transmembrane region" description="Helical" evidence="3">
    <location>
        <begin position="42"/>
        <end position="58"/>
    </location>
</feature>
<feature type="transmembrane region" description="Helical" evidence="3">
    <location>
        <begin position="123"/>
        <end position="142"/>
    </location>
</feature>
<dbReference type="InterPro" id="IPR000620">
    <property type="entry name" value="EamA_dom"/>
</dbReference>
<evidence type="ECO:0000313" key="6">
    <source>
        <dbReference type="Proteomes" id="UP000005316"/>
    </source>
</evidence>
<feature type="transmembrane region" description="Helical" evidence="3">
    <location>
        <begin position="91"/>
        <end position="111"/>
    </location>
</feature>
<evidence type="ECO:0000256" key="2">
    <source>
        <dbReference type="ARBA" id="ARBA00007362"/>
    </source>
</evidence>
<organism evidence="5 6">
    <name type="scientific">Sporosarcina newyorkensis 2681</name>
    <dbReference type="NCBI Taxonomy" id="1027292"/>
    <lineage>
        <taxon>Bacteria</taxon>
        <taxon>Bacillati</taxon>
        <taxon>Bacillota</taxon>
        <taxon>Bacilli</taxon>
        <taxon>Bacillales</taxon>
        <taxon>Caryophanaceae</taxon>
        <taxon>Sporosarcina</taxon>
    </lineage>
</organism>
<dbReference type="SUPFAM" id="SSF103481">
    <property type="entry name" value="Multidrug resistance efflux transporter EmrE"/>
    <property type="match status" value="1"/>
</dbReference>
<evidence type="ECO:0000256" key="3">
    <source>
        <dbReference type="SAM" id="Phobius"/>
    </source>
</evidence>
<comment type="similarity">
    <text evidence="2">Belongs to the EamA transporter family.</text>
</comment>
<dbReference type="eggNOG" id="COG0697">
    <property type="taxonomic scope" value="Bacteria"/>
</dbReference>
<dbReference type="AlphaFoldDB" id="F9DSB5"/>
<gene>
    <name evidence="5" type="ORF">HMPREF9372_1695</name>
</gene>
<comment type="caution">
    <text evidence="5">The sequence shown here is derived from an EMBL/GenBank/DDBJ whole genome shotgun (WGS) entry which is preliminary data.</text>
</comment>
<feature type="transmembrane region" description="Helical" evidence="3">
    <location>
        <begin position="269"/>
        <end position="288"/>
    </location>
</feature>
<feature type="domain" description="EamA" evidence="4">
    <location>
        <begin position="10"/>
        <end position="138"/>
    </location>
</feature>
<dbReference type="PANTHER" id="PTHR22911:SF137">
    <property type="entry name" value="SOLUTE CARRIER FAMILY 35 MEMBER G2-RELATED"/>
    <property type="match status" value="1"/>
</dbReference>
<dbReference type="InterPro" id="IPR037185">
    <property type="entry name" value="EmrE-like"/>
</dbReference>
<feature type="transmembrane region" description="Helical" evidence="3">
    <location>
        <begin position="65"/>
        <end position="85"/>
    </location>
</feature>
<dbReference type="Pfam" id="PF00892">
    <property type="entry name" value="EamA"/>
    <property type="match status" value="2"/>
</dbReference>
<feature type="transmembrane region" description="Helical" evidence="3">
    <location>
        <begin position="213"/>
        <end position="234"/>
    </location>
</feature>
<dbReference type="STRING" id="759851.SAMN04244570_2171"/>
<sequence>MHMKPWMYPLFIVIGASCYGILSTIIKLAIHDGFTASEAVTAQYYTGFLLALIIFLFAKRSMPKLRGSFPVLIAGLFTAITGTVYGKSVEYMPASLAVVLLFQFTWIGMLYECVAARRLPKKTEVVSLIFLFGGTILAAGLIDVDVSGIPWQGWAWGLAAAFSFAAFVTANQKPVPGMGVVTRLFLMSFYAAIAITFFQSPEIIWNGKLSEGLWLYGAILGVFGIVLPIFLFSIGVPKVGAGMSSILSAMELPVAIIASMLLLGERLTLLQFLGILLVLFGMTLPAMLQRFSLHRRQQLKHLQ</sequence>
<proteinExistence type="inferred from homology"/>
<accession>F9DSB5</accession>